<dbReference type="AlphaFoldDB" id="A0A136ILT4"/>
<protein>
    <submittedName>
        <fullName evidence="2">Uncharacterized protein</fullName>
    </submittedName>
</protein>
<evidence type="ECO:0000256" key="1">
    <source>
        <dbReference type="SAM" id="MobiDB-lite"/>
    </source>
</evidence>
<dbReference type="InterPro" id="IPR027796">
    <property type="entry name" value="OTT_1508_deam-like"/>
</dbReference>
<evidence type="ECO:0000313" key="3">
    <source>
        <dbReference type="Proteomes" id="UP000070501"/>
    </source>
</evidence>
<sequence length="493" mass="55407">MSSSEVQSVTPGAHNNLFGDSHKRFVIVTTLLSLIDPVRGEPTTHSLDRHPHDDSWKREQLQKKFLDSFALIASTSRTGGETASAVCLEHGRPGGTVLRLASNQGVKASTLKVLQDILNDLTSVASREQTHLGVQHDLMIKIICLARDKILSILERLDRPDTHAQIQQAMSRLDEHDLVSQFPQDFRSWFRKLPSVVLADPSINPEELVNNIETASLARWVYPDQLDALLAPDNGQLPRWLKQIYKLGRYCTAAKSMIKCASKQPMIFDSIHVEAVRHPRQEQFSLPGESRPLLSVLSKITKENPEELRDRLGQFWLTRDPDAKLRQACKMTMTVHAEMQLLSFYDHNPDLTPRLLFMGTSKKACYLCYEFITRHPLAIGVSACHQKLYRGWMPAPCSSTVRKRHKHLLWEFVRYLEETTARDLQTRLGLRRPINSDSTAGPSLTTTAESVTGSLASGVPERLTPSPSEGDRNADYLGTGELVVRVRSPLAES</sequence>
<proteinExistence type="predicted"/>
<feature type="compositionally biased region" description="Polar residues" evidence="1">
    <location>
        <begin position="435"/>
        <end position="455"/>
    </location>
</feature>
<dbReference type="Pfam" id="PF14441">
    <property type="entry name" value="OTT_1508_deam"/>
    <property type="match status" value="1"/>
</dbReference>
<dbReference type="EMBL" id="KQ964278">
    <property type="protein sequence ID" value="KXJ85599.1"/>
    <property type="molecule type" value="Genomic_DNA"/>
</dbReference>
<accession>A0A136ILT4</accession>
<name>A0A136ILT4_9PEZI</name>
<organism evidence="2 3">
    <name type="scientific">Microdochium bolleyi</name>
    <dbReference type="NCBI Taxonomy" id="196109"/>
    <lineage>
        <taxon>Eukaryota</taxon>
        <taxon>Fungi</taxon>
        <taxon>Dikarya</taxon>
        <taxon>Ascomycota</taxon>
        <taxon>Pezizomycotina</taxon>
        <taxon>Sordariomycetes</taxon>
        <taxon>Xylariomycetidae</taxon>
        <taxon>Xylariales</taxon>
        <taxon>Microdochiaceae</taxon>
        <taxon>Microdochium</taxon>
    </lineage>
</organism>
<evidence type="ECO:0000313" key="2">
    <source>
        <dbReference type="EMBL" id="KXJ85599.1"/>
    </source>
</evidence>
<dbReference type="OrthoDB" id="4851849at2759"/>
<keyword evidence="3" id="KW-1185">Reference proteome</keyword>
<gene>
    <name evidence="2" type="ORF">Micbo1qcDRAFT_141367</name>
</gene>
<dbReference type="InParanoid" id="A0A136ILT4"/>
<dbReference type="Proteomes" id="UP000070501">
    <property type="component" value="Unassembled WGS sequence"/>
</dbReference>
<reference evidence="3" key="1">
    <citation type="submission" date="2016-02" db="EMBL/GenBank/DDBJ databases">
        <title>Draft genome sequence of Microdochium bolleyi, a fungal endophyte of beachgrass.</title>
        <authorList>
            <consortium name="DOE Joint Genome Institute"/>
            <person name="David A.S."/>
            <person name="May G."/>
            <person name="Haridas S."/>
            <person name="Lim J."/>
            <person name="Wang M."/>
            <person name="Labutti K."/>
            <person name="Lipzen A."/>
            <person name="Barry K."/>
            <person name="Grigoriev I.V."/>
        </authorList>
    </citation>
    <scope>NUCLEOTIDE SEQUENCE [LARGE SCALE GENOMIC DNA]</scope>
    <source>
        <strain evidence="3">J235TASD1</strain>
    </source>
</reference>
<dbReference type="PANTHER" id="PTHR42037">
    <property type="match status" value="1"/>
</dbReference>
<dbReference type="PANTHER" id="PTHR42037:SF1">
    <property type="match status" value="1"/>
</dbReference>
<feature type="region of interest" description="Disordered" evidence="1">
    <location>
        <begin position="432"/>
        <end position="478"/>
    </location>
</feature>